<dbReference type="EMBL" id="JADGJH010004972">
    <property type="protein sequence ID" value="KAJ3082790.1"/>
    <property type="molecule type" value="Genomic_DNA"/>
</dbReference>
<proteinExistence type="predicted"/>
<evidence type="ECO:0000313" key="2">
    <source>
        <dbReference type="Proteomes" id="UP001211907"/>
    </source>
</evidence>
<organism evidence="1 2">
    <name type="scientific">Physocladia obscura</name>
    <dbReference type="NCBI Taxonomy" id="109957"/>
    <lineage>
        <taxon>Eukaryota</taxon>
        <taxon>Fungi</taxon>
        <taxon>Fungi incertae sedis</taxon>
        <taxon>Chytridiomycota</taxon>
        <taxon>Chytridiomycota incertae sedis</taxon>
        <taxon>Chytridiomycetes</taxon>
        <taxon>Chytridiales</taxon>
        <taxon>Chytriomycetaceae</taxon>
        <taxon>Physocladia</taxon>
    </lineage>
</organism>
<reference evidence="1" key="1">
    <citation type="submission" date="2020-05" db="EMBL/GenBank/DDBJ databases">
        <title>Phylogenomic resolution of chytrid fungi.</title>
        <authorList>
            <person name="Stajich J.E."/>
            <person name="Amses K."/>
            <person name="Simmons R."/>
            <person name="Seto K."/>
            <person name="Myers J."/>
            <person name="Bonds A."/>
            <person name="Quandt C.A."/>
            <person name="Barry K."/>
            <person name="Liu P."/>
            <person name="Grigoriev I."/>
            <person name="Longcore J.E."/>
            <person name="James T.Y."/>
        </authorList>
    </citation>
    <scope>NUCLEOTIDE SEQUENCE</scope>
    <source>
        <strain evidence="1">JEL0513</strain>
    </source>
</reference>
<gene>
    <name evidence="1" type="ORF">HK100_009592</name>
</gene>
<dbReference type="Proteomes" id="UP001211907">
    <property type="component" value="Unassembled WGS sequence"/>
</dbReference>
<accession>A0AAD5SMI8</accession>
<protein>
    <submittedName>
        <fullName evidence="1">Uncharacterized protein</fullName>
    </submittedName>
</protein>
<name>A0AAD5SMI8_9FUNG</name>
<keyword evidence="2" id="KW-1185">Reference proteome</keyword>
<comment type="caution">
    <text evidence="1">The sequence shown here is derived from an EMBL/GenBank/DDBJ whole genome shotgun (WGS) entry which is preliminary data.</text>
</comment>
<evidence type="ECO:0000313" key="1">
    <source>
        <dbReference type="EMBL" id="KAJ3082790.1"/>
    </source>
</evidence>
<dbReference type="AlphaFoldDB" id="A0AAD5SMI8"/>
<sequence length="148" mass="16473">MGEKENSSFFSLYGSPRSDEAAQLRAAIEQERAATAAAVRSRLAQLISLEEAAKANCADVRLSFAECLQNRSMLASMTSFCLAEKRRVDKCLESQSRFLHQLGFHKLPRNANYEERLALANKADQLYLRHISESNENEAATASEAKTT</sequence>